<evidence type="ECO:0000313" key="1">
    <source>
        <dbReference type="EMBL" id="KAJ8885560.1"/>
    </source>
</evidence>
<proteinExistence type="predicted"/>
<sequence length="92" mass="9878">MDMSKPCGYSAGKQQSGGHNRAAISAAVMTGAPTTTNVDATYHYFVQVSTHGDQLIRIPLRIDDCITQFCPCRISGPTADNQMKTNHAVGYS</sequence>
<dbReference type="EMBL" id="JARBHB010000004">
    <property type="protein sequence ID" value="KAJ8885560.1"/>
    <property type="molecule type" value="Genomic_DNA"/>
</dbReference>
<protein>
    <submittedName>
        <fullName evidence="1">Uncharacterized protein</fullName>
    </submittedName>
</protein>
<organism evidence="1 2">
    <name type="scientific">Dryococelus australis</name>
    <dbReference type="NCBI Taxonomy" id="614101"/>
    <lineage>
        <taxon>Eukaryota</taxon>
        <taxon>Metazoa</taxon>
        <taxon>Ecdysozoa</taxon>
        <taxon>Arthropoda</taxon>
        <taxon>Hexapoda</taxon>
        <taxon>Insecta</taxon>
        <taxon>Pterygota</taxon>
        <taxon>Neoptera</taxon>
        <taxon>Polyneoptera</taxon>
        <taxon>Phasmatodea</taxon>
        <taxon>Verophasmatodea</taxon>
        <taxon>Anareolatae</taxon>
        <taxon>Phasmatidae</taxon>
        <taxon>Eurycanthinae</taxon>
        <taxon>Dryococelus</taxon>
    </lineage>
</organism>
<name>A0ABQ9HMP1_9NEOP</name>
<accession>A0ABQ9HMP1</accession>
<keyword evidence="2" id="KW-1185">Reference proteome</keyword>
<dbReference type="Proteomes" id="UP001159363">
    <property type="component" value="Chromosome X"/>
</dbReference>
<evidence type="ECO:0000313" key="2">
    <source>
        <dbReference type="Proteomes" id="UP001159363"/>
    </source>
</evidence>
<reference evidence="1 2" key="1">
    <citation type="submission" date="2023-02" db="EMBL/GenBank/DDBJ databases">
        <title>LHISI_Scaffold_Assembly.</title>
        <authorList>
            <person name="Stuart O.P."/>
            <person name="Cleave R."/>
            <person name="Magrath M.J.L."/>
            <person name="Mikheyev A.S."/>
        </authorList>
    </citation>
    <scope>NUCLEOTIDE SEQUENCE [LARGE SCALE GENOMIC DNA]</scope>
    <source>
        <strain evidence="1">Daus_M_001</strain>
        <tissue evidence="1">Leg muscle</tissue>
    </source>
</reference>
<gene>
    <name evidence="1" type="ORF">PR048_011758</name>
</gene>
<comment type="caution">
    <text evidence="1">The sequence shown here is derived from an EMBL/GenBank/DDBJ whole genome shotgun (WGS) entry which is preliminary data.</text>
</comment>